<keyword evidence="1" id="KW-0677">Repeat</keyword>
<gene>
    <name evidence="3" type="ORF">D9611_001436</name>
</gene>
<reference evidence="3 4" key="1">
    <citation type="journal article" date="2020" name="ISME J.">
        <title>Uncovering the hidden diversity of litter-decomposition mechanisms in mushroom-forming fungi.</title>
        <authorList>
            <person name="Floudas D."/>
            <person name="Bentzer J."/>
            <person name="Ahren D."/>
            <person name="Johansson T."/>
            <person name="Persson P."/>
            <person name="Tunlid A."/>
        </authorList>
    </citation>
    <scope>NUCLEOTIDE SEQUENCE [LARGE SCALE GENOMIC DNA]</scope>
    <source>
        <strain evidence="3 4">CBS 175.51</strain>
    </source>
</reference>
<name>A0A8H5CIV8_9AGAR</name>
<accession>A0A8H5CIV8</accession>
<sequence>MSFSAWLQEEEREAIQSCQIQPSNSRLPMHSPQPAESFPPHIVVEAGLSGMAHTSFFQNAQNFHLESFVYNEAPRPLSSPSISWERGWARLVQQTAPNALHDSGARFDAPKCDEDTRVGVVEEILGWIMDRESPSKLLCMTGAAGAGKSCLQQTIAERCQEANILASAFFFWKGDPTRNNTAPFVATIAYQLGHKNLNIRALVGAAVDRDPLVFSRSLAVQMTRLVVDPINHYQSRSGEGASQSLPYAILIDGLDECEKSESQLELLQAIKTSFLDSETAPFRIFLASRPEWPIQSALDPKDHGFLWSLTYHIRLSDDYDATEDIRRMLWRRLRIIGARFGNPLWPTESDIEKLVHAASGQFIYAATVIKYVSERRSTPFSRLRALIAWRPSEGQKAGPFAALDLVYAQIIATAKAAYEDVDTNEHNFVLLLRAYVRLTRRFAVISLGDFETMELADAILGLEEGTWRIVISDLGSVMTTRRYRDEKGEVLRFYHKSFEDFFFDERRAAFNVPKVKVEAFIVDRLMRSISAGNFDTNSPSLSAPKGKAFDPGTLIFLLDMHVRDVILELMMNDESDHAQELRGHVCSTLMDFTRADSWDALQAGFDLACRSDNAEKVINLRTKVLYLSHYIGVFIFGSAVSPELPGYGAHCDAGLGATIQRWLFGTFNQIHRAYVDISRNLDDFEFTKVHLEAPSCSLARFDAPKCDEDTRVGVIEEVMGWMTDRGSPTKLLCMTGAAGAGKSCLQQTIAERCQRLGVLAASFFFWKSDPTRNNARSLVATIAYQLAHINPDIRSLIGAAVEQDPLIFDKSLFTQIDNLIVAPINLFRLNGGQDASRSLPYAILIDGLDECENADRQQELLWAIAKAFIDDENSNFRIFIASRPEWAIYSALELPGGFLRKSAYHIRLSDDYDASEDIRRYLRRRLCEIGFRHGHHQWPTDEEIDKLVLAASGQFIYAATVVKYVSGPRSSPVVRLRTILTWKLSEGQRAAPFAALDLLYRNILTDAKAAYEEVDTNELSFDLLLRAYLSFLMDHAQSESPSLDIADAVFGLPSDTWQVFFCDLRSVVAVGAFGLRLYHKSFQDFLIDERRAQAHAIPKMKVQAFIMVRLMHSIPKGPLRFPVPNDTVPPRDILLRLLDFYIRDVILESLKNPGKPELYSHVYSGLLDFTRTGGWESFQDRLSLGDSADALGDEHSFLLWRVLCMTWEIGAIVFDPTISQGPGQSLAELGAAVQSWLLTMFNQLHAIHLRRTTNGGNSEVPYFLEPFDPAHGENSQMTIGDFQKFWETCYKPAFGGLCLAFNIRPSFHDKPSPAAALPLTAPSFSLRSRPMADVGTYSTSWKRGWDRLVDCAMPEAIYNPSTSFRVPPSDMGWPGVKNEMMGWITDRESSSNLLFLVGDAGMGKTCLQQSIAESSREAGILASTFFFDVAARTTPADLPATLAYQLGEHHPDLRALVGAAVEEEPGIFKKSIREQLNCLIAVPVKHFQSTAGVTATQKLPYAILIDALDECGTKSDQDELLEAIQNTLLYSNNTPFRICISSRPLIDIINMDATTGKTFNVGYVISLHVIRSGSEDIYRLVMARLQAITGHSTHSRVEAINALDWWRTSYNPEWRALVGVGG</sequence>
<feature type="domain" description="Nephrocystin 3-like N-terminal" evidence="2">
    <location>
        <begin position="1379"/>
        <end position="1543"/>
    </location>
</feature>
<dbReference type="OrthoDB" id="5967843at2759"/>
<dbReference type="Gene3D" id="3.40.50.300">
    <property type="entry name" value="P-loop containing nucleotide triphosphate hydrolases"/>
    <property type="match status" value="1"/>
</dbReference>
<dbReference type="InterPro" id="IPR027417">
    <property type="entry name" value="P-loop_NTPase"/>
</dbReference>
<dbReference type="EMBL" id="JAACJK010000001">
    <property type="protein sequence ID" value="KAF5342129.1"/>
    <property type="molecule type" value="Genomic_DNA"/>
</dbReference>
<comment type="caution">
    <text evidence="3">The sequence shown here is derived from an EMBL/GenBank/DDBJ whole genome shotgun (WGS) entry which is preliminary data.</text>
</comment>
<dbReference type="PANTHER" id="PTHR10039:SF14">
    <property type="entry name" value="NACHT DOMAIN-CONTAINING PROTEIN"/>
    <property type="match status" value="1"/>
</dbReference>
<organism evidence="3 4">
    <name type="scientific">Ephemerocybe angulata</name>
    <dbReference type="NCBI Taxonomy" id="980116"/>
    <lineage>
        <taxon>Eukaryota</taxon>
        <taxon>Fungi</taxon>
        <taxon>Dikarya</taxon>
        <taxon>Basidiomycota</taxon>
        <taxon>Agaricomycotina</taxon>
        <taxon>Agaricomycetes</taxon>
        <taxon>Agaricomycetidae</taxon>
        <taxon>Agaricales</taxon>
        <taxon>Agaricineae</taxon>
        <taxon>Psathyrellaceae</taxon>
        <taxon>Ephemerocybe</taxon>
    </lineage>
</organism>
<dbReference type="Proteomes" id="UP000541558">
    <property type="component" value="Unassembled WGS sequence"/>
</dbReference>
<evidence type="ECO:0000256" key="1">
    <source>
        <dbReference type="ARBA" id="ARBA00022737"/>
    </source>
</evidence>
<dbReference type="InterPro" id="IPR056884">
    <property type="entry name" value="NPHP3-like_N"/>
</dbReference>
<keyword evidence="4" id="KW-1185">Reference proteome</keyword>
<evidence type="ECO:0000259" key="2">
    <source>
        <dbReference type="Pfam" id="PF24883"/>
    </source>
</evidence>
<evidence type="ECO:0000313" key="4">
    <source>
        <dbReference type="Proteomes" id="UP000541558"/>
    </source>
</evidence>
<proteinExistence type="predicted"/>
<dbReference type="Pfam" id="PF24883">
    <property type="entry name" value="NPHP3_N"/>
    <property type="match status" value="3"/>
</dbReference>
<feature type="domain" description="Nephrocystin 3-like N-terminal" evidence="2">
    <location>
        <begin position="718"/>
        <end position="883"/>
    </location>
</feature>
<feature type="domain" description="Nephrocystin 3-like N-terminal" evidence="2">
    <location>
        <begin position="126"/>
        <end position="289"/>
    </location>
</feature>
<evidence type="ECO:0000313" key="3">
    <source>
        <dbReference type="EMBL" id="KAF5342129.1"/>
    </source>
</evidence>
<protein>
    <recommendedName>
        <fullName evidence="2">Nephrocystin 3-like N-terminal domain-containing protein</fullName>
    </recommendedName>
</protein>
<dbReference type="SUPFAM" id="SSF52540">
    <property type="entry name" value="P-loop containing nucleoside triphosphate hydrolases"/>
    <property type="match status" value="3"/>
</dbReference>
<dbReference type="PANTHER" id="PTHR10039">
    <property type="entry name" value="AMELOGENIN"/>
    <property type="match status" value="1"/>
</dbReference>